<dbReference type="Proteomes" id="UP001149813">
    <property type="component" value="Unassembled WGS sequence"/>
</dbReference>
<evidence type="ECO:0000256" key="4">
    <source>
        <dbReference type="ARBA" id="ARBA00022833"/>
    </source>
</evidence>
<dbReference type="PROSITE" id="PS00028">
    <property type="entry name" value="ZINC_FINGER_C2H2_1"/>
    <property type="match status" value="2"/>
</dbReference>
<dbReference type="EMBL" id="JANBOJ010000240">
    <property type="protein sequence ID" value="KAJ1720623.1"/>
    <property type="molecule type" value="Genomic_DNA"/>
</dbReference>
<feature type="compositionally biased region" description="Low complexity" evidence="6">
    <location>
        <begin position="184"/>
        <end position="199"/>
    </location>
</feature>
<keyword evidence="3 5" id="KW-0863">Zinc-finger</keyword>
<dbReference type="PANTHER" id="PTHR23057">
    <property type="entry name" value="JUXTAPOSED WITH ANOTHER ZINC FINGER PROTEIN 1"/>
    <property type="match status" value="1"/>
</dbReference>
<dbReference type="SUPFAM" id="SSF57667">
    <property type="entry name" value="beta-beta-alpha zinc fingers"/>
    <property type="match status" value="1"/>
</dbReference>
<feature type="domain" description="C2H2-type" evidence="7">
    <location>
        <begin position="412"/>
        <end position="442"/>
    </location>
</feature>
<feature type="compositionally biased region" description="Low complexity" evidence="6">
    <location>
        <begin position="229"/>
        <end position="240"/>
    </location>
</feature>
<dbReference type="InterPro" id="IPR051580">
    <property type="entry name" value="ZnF-Chromatin_assoc"/>
</dbReference>
<keyword evidence="1" id="KW-0479">Metal-binding</keyword>
<feature type="compositionally biased region" description="Low complexity" evidence="6">
    <location>
        <begin position="714"/>
        <end position="744"/>
    </location>
</feature>
<evidence type="ECO:0000256" key="2">
    <source>
        <dbReference type="ARBA" id="ARBA00022737"/>
    </source>
</evidence>
<evidence type="ECO:0000256" key="5">
    <source>
        <dbReference type="PROSITE-ProRule" id="PRU00042"/>
    </source>
</evidence>
<keyword evidence="2" id="KW-0677">Repeat</keyword>
<reference evidence="8" key="1">
    <citation type="submission" date="2022-07" db="EMBL/GenBank/DDBJ databases">
        <title>Phylogenomic reconstructions and comparative analyses of Kickxellomycotina fungi.</title>
        <authorList>
            <person name="Reynolds N.K."/>
            <person name="Stajich J.E."/>
            <person name="Barry K."/>
            <person name="Grigoriev I.V."/>
            <person name="Crous P."/>
            <person name="Smith M.E."/>
        </authorList>
    </citation>
    <scope>NUCLEOTIDE SEQUENCE</scope>
    <source>
        <strain evidence="8">NBRC 32514</strain>
    </source>
</reference>
<feature type="compositionally biased region" description="Polar residues" evidence="6">
    <location>
        <begin position="631"/>
        <end position="642"/>
    </location>
</feature>
<feature type="region of interest" description="Disordered" evidence="6">
    <location>
        <begin position="573"/>
        <end position="752"/>
    </location>
</feature>
<dbReference type="Gene3D" id="3.30.160.60">
    <property type="entry name" value="Classic Zinc Finger"/>
    <property type="match status" value="2"/>
</dbReference>
<organism evidence="8 9">
    <name type="scientific">Coemansia erecta</name>
    <dbReference type="NCBI Taxonomy" id="147472"/>
    <lineage>
        <taxon>Eukaryota</taxon>
        <taxon>Fungi</taxon>
        <taxon>Fungi incertae sedis</taxon>
        <taxon>Zoopagomycota</taxon>
        <taxon>Kickxellomycotina</taxon>
        <taxon>Kickxellomycetes</taxon>
        <taxon>Kickxellales</taxon>
        <taxon>Kickxellaceae</taxon>
        <taxon>Coemansia</taxon>
    </lineage>
</organism>
<evidence type="ECO:0000313" key="9">
    <source>
        <dbReference type="Proteomes" id="UP001149813"/>
    </source>
</evidence>
<evidence type="ECO:0000313" key="8">
    <source>
        <dbReference type="EMBL" id="KAJ1720623.1"/>
    </source>
</evidence>
<keyword evidence="4" id="KW-0862">Zinc</keyword>
<sequence length="752" mass="77239">MSASGHHCRVPQTHHNRLFDLSGFGSSATALGTSGFLTAGATPQHILHNSGSHNPLQNIAHEPMAIADDDFYYPRDLEASFCRDFSCCGLILNDLHDLLQHYEECHVRFEEDEAQADLTDSCFFDDEWSSADCLNTAAPTSNPLSSLGLTFEQQLLFGATTAESSTSTTAVPSPTLPHKSHITKASSSKSGAADASSAHSKNHHNNGSTPPLSPNGSAMSSVAGSPQESSLSYPLDVSSSIVGRKRPAPGSQADVDAHHSQSSAKRHAAEQNAATAAAMAAAVSGSSNNNGSELAFPSSVLGLYDDDIIAAIASAADPLFMSSAAAAAAAAAGNSGANSSHVGLFGRKRSDSDSSCDSLTEAANAAVMAISNEDFDDDIHLPPSVIAAMAGAVAATAAAKAHGLMPRDDKPYRCPVPSCDKAYKNPNGLKYHNLHGHCNLTEDTRSSSSKPYRCRVPECYKAYKNLNGLKYHVQHAHCAMIPSLRDLSPNATPAEVAAAVAAAAAAAAVATSTPSSPTASPAQPSFMNFGSNAVSTSSHTVVPKPSGVLPATMFPKVNGGIPARVIRAPAAAASSSSSPATQQRPFPVSNGIAGSARPVGSVANLPASGAPPRMAHNSASSVGPTPVARMPQQQPQRLSSGNVAPVAQGSARPGPMMAAGPRRPMQQQQQLVAGGASVAGPRMRPAQFTSTTPVPPSTSATLPVRRPMPPPAAASPAPGKPTSAAPAPRQQQQQQQPPQSQQSQHVAATASC</sequence>
<proteinExistence type="predicted"/>
<feature type="domain" description="C2H2-type" evidence="7">
    <location>
        <begin position="452"/>
        <end position="482"/>
    </location>
</feature>
<evidence type="ECO:0000256" key="3">
    <source>
        <dbReference type="ARBA" id="ARBA00022771"/>
    </source>
</evidence>
<feature type="compositionally biased region" description="Low complexity" evidence="6">
    <location>
        <begin position="689"/>
        <end position="701"/>
    </location>
</feature>
<dbReference type="PANTHER" id="PTHR23057:SF0">
    <property type="entry name" value="JUXTAPOSED WITH ANOTHER ZINC FINGER PROTEIN 1"/>
    <property type="match status" value="1"/>
</dbReference>
<evidence type="ECO:0000256" key="6">
    <source>
        <dbReference type="SAM" id="MobiDB-lite"/>
    </source>
</evidence>
<dbReference type="SMART" id="SM00355">
    <property type="entry name" value="ZnF_C2H2"/>
    <property type="match status" value="2"/>
</dbReference>
<comment type="caution">
    <text evidence="8">The sequence shown here is derived from an EMBL/GenBank/DDBJ whole genome shotgun (WGS) entry which is preliminary data.</text>
</comment>
<dbReference type="AlphaFoldDB" id="A0A9W7XY91"/>
<dbReference type="PROSITE" id="PS50157">
    <property type="entry name" value="ZINC_FINGER_C2H2_2"/>
    <property type="match status" value="2"/>
</dbReference>
<accession>A0A9W7XY91</accession>
<dbReference type="InterPro" id="IPR036236">
    <property type="entry name" value="Znf_C2H2_sf"/>
</dbReference>
<dbReference type="InterPro" id="IPR013087">
    <property type="entry name" value="Znf_C2H2_type"/>
</dbReference>
<gene>
    <name evidence="8" type="primary">SFP1</name>
    <name evidence="8" type="ORF">LPJ53_004770</name>
</gene>
<dbReference type="GO" id="GO:0008270">
    <property type="term" value="F:zinc ion binding"/>
    <property type="evidence" value="ECO:0007669"/>
    <property type="project" value="UniProtKB-KW"/>
</dbReference>
<name>A0A9W7XY91_9FUNG</name>
<protein>
    <submittedName>
        <fullName evidence="8">Transcriptional regulator of ribosomal biogenesis proteins</fullName>
    </submittedName>
</protein>
<dbReference type="GO" id="GO:0005634">
    <property type="term" value="C:nucleus"/>
    <property type="evidence" value="ECO:0007669"/>
    <property type="project" value="TreeGrafter"/>
</dbReference>
<evidence type="ECO:0000259" key="7">
    <source>
        <dbReference type="PROSITE" id="PS50157"/>
    </source>
</evidence>
<feature type="compositionally biased region" description="Low complexity" evidence="6">
    <location>
        <begin position="165"/>
        <end position="177"/>
    </location>
</feature>
<feature type="region of interest" description="Disordered" evidence="6">
    <location>
        <begin position="165"/>
        <end position="273"/>
    </location>
</feature>
<keyword evidence="9" id="KW-1185">Reference proteome</keyword>
<dbReference type="OrthoDB" id="3269380at2759"/>
<feature type="compositionally biased region" description="Polar residues" evidence="6">
    <location>
        <begin position="205"/>
        <end position="228"/>
    </location>
</feature>
<evidence type="ECO:0000256" key="1">
    <source>
        <dbReference type="ARBA" id="ARBA00022723"/>
    </source>
</evidence>